<reference evidence="1" key="1">
    <citation type="submission" date="2018-02" db="EMBL/GenBank/DDBJ databases">
        <title>Rhizophora mucronata_Transcriptome.</title>
        <authorList>
            <person name="Meera S.P."/>
            <person name="Sreeshan A."/>
            <person name="Augustine A."/>
        </authorList>
    </citation>
    <scope>NUCLEOTIDE SEQUENCE</scope>
    <source>
        <tissue evidence="1">Leaf</tissue>
    </source>
</reference>
<proteinExistence type="predicted"/>
<accession>A0A2P2NSK1</accession>
<dbReference type="AlphaFoldDB" id="A0A2P2NSK1"/>
<dbReference type="EMBL" id="GGEC01064939">
    <property type="protein sequence ID" value="MBX45423.1"/>
    <property type="molecule type" value="Transcribed_RNA"/>
</dbReference>
<protein>
    <submittedName>
        <fullName evidence="1">Uncharacterized protein</fullName>
    </submittedName>
</protein>
<evidence type="ECO:0000313" key="1">
    <source>
        <dbReference type="EMBL" id="MBX45423.1"/>
    </source>
</evidence>
<name>A0A2P2NSK1_RHIMU</name>
<sequence length="33" mass="3598">MPCRVMMELSVPCLGCCPIKLDGLTTIKTLNLC</sequence>
<organism evidence="1">
    <name type="scientific">Rhizophora mucronata</name>
    <name type="common">Asiatic mangrove</name>
    <dbReference type="NCBI Taxonomy" id="61149"/>
    <lineage>
        <taxon>Eukaryota</taxon>
        <taxon>Viridiplantae</taxon>
        <taxon>Streptophyta</taxon>
        <taxon>Embryophyta</taxon>
        <taxon>Tracheophyta</taxon>
        <taxon>Spermatophyta</taxon>
        <taxon>Magnoliopsida</taxon>
        <taxon>eudicotyledons</taxon>
        <taxon>Gunneridae</taxon>
        <taxon>Pentapetalae</taxon>
        <taxon>rosids</taxon>
        <taxon>fabids</taxon>
        <taxon>Malpighiales</taxon>
        <taxon>Rhizophoraceae</taxon>
        <taxon>Rhizophora</taxon>
    </lineage>
</organism>